<evidence type="ECO:0000313" key="3">
    <source>
        <dbReference type="Proteomes" id="UP001597214"/>
    </source>
</evidence>
<feature type="transmembrane region" description="Helical" evidence="1">
    <location>
        <begin position="5"/>
        <end position="24"/>
    </location>
</feature>
<reference evidence="3" key="1">
    <citation type="journal article" date="2019" name="Int. J. Syst. Evol. Microbiol.">
        <title>The Global Catalogue of Microorganisms (GCM) 10K type strain sequencing project: providing services to taxonomists for standard genome sequencing and annotation.</title>
        <authorList>
            <consortium name="The Broad Institute Genomics Platform"/>
            <consortium name="The Broad Institute Genome Sequencing Center for Infectious Disease"/>
            <person name="Wu L."/>
            <person name="Ma J."/>
        </authorList>
    </citation>
    <scope>NUCLEOTIDE SEQUENCE [LARGE SCALE GENOMIC DNA]</scope>
    <source>
        <strain evidence="3">CCUG 49339</strain>
    </source>
</reference>
<dbReference type="RefSeq" id="WP_377927535.1">
    <property type="nucleotide sequence ID" value="NZ_JBHUEM010000007.1"/>
</dbReference>
<evidence type="ECO:0000313" key="2">
    <source>
        <dbReference type="EMBL" id="MFD1736385.1"/>
    </source>
</evidence>
<keyword evidence="1" id="KW-0812">Transmembrane</keyword>
<protein>
    <submittedName>
        <fullName evidence="2">DUF2627 domain-containing protein</fullName>
    </submittedName>
</protein>
<gene>
    <name evidence="2" type="ORF">ACFSCX_07385</name>
</gene>
<dbReference type="InterPro" id="IPR020138">
    <property type="entry name" value="Uncharacterised_YqzF"/>
</dbReference>
<comment type="caution">
    <text evidence="2">The sequence shown here is derived from an EMBL/GenBank/DDBJ whole genome shotgun (WGS) entry which is preliminary data.</text>
</comment>
<dbReference type="Pfam" id="PF11118">
    <property type="entry name" value="DUF2627"/>
    <property type="match status" value="1"/>
</dbReference>
<sequence>MQRYLALIVVVIPVIMAVMGIKLIRDLTFGILQPPIPFLWLQFFIGLALIGGGLWLVGGFVFYRDKKRNKVQQRFQPKK</sequence>
<name>A0ABW4LMK6_9BACI</name>
<accession>A0ABW4LMK6</accession>
<feature type="transmembrane region" description="Helical" evidence="1">
    <location>
        <begin position="39"/>
        <end position="63"/>
    </location>
</feature>
<keyword evidence="3" id="KW-1185">Reference proteome</keyword>
<keyword evidence="1" id="KW-1133">Transmembrane helix</keyword>
<keyword evidence="1" id="KW-0472">Membrane</keyword>
<evidence type="ECO:0000256" key="1">
    <source>
        <dbReference type="SAM" id="Phobius"/>
    </source>
</evidence>
<dbReference type="Proteomes" id="UP001597214">
    <property type="component" value="Unassembled WGS sequence"/>
</dbReference>
<proteinExistence type="predicted"/>
<dbReference type="EMBL" id="JBHUEM010000007">
    <property type="protein sequence ID" value="MFD1736385.1"/>
    <property type="molecule type" value="Genomic_DNA"/>
</dbReference>
<organism evidence="2 3">
    <name type="scientific">Bacillus salitolerans</name>
    <dbReference type="NCBI Taxonomy" id="1437434"/>
    <lineage>
        <taxon>Bacteria</taxon>
        <taxon>Bacillati</taxon>
        <taxon>Bacillota</taxon>
        <taxon>Bacilli</taxon>
        <taxon>Bacillales</taxon>
        <taxon>Bacillaceae</taxon>
        <taxon>Bacillus</taxon>
    </lineage>
</organism>